<proteinExistence type="predicted"/>
<evidence type="ECO:0000313" key="3">
    <source>
        <dbReference type="Proteomes" id="UP000281553"/>
    </source>
</evidence>
<keyword evidence="3" id="KW-1185">Reference proteome</keyword>
<protein>
    <submittedName>
        <fullName evidence="2">Uncharacterized protein</fullName>
    </submittedName>
</protein>
<evidence type="ECO:0000313" key="2">
    <source>
        <dbReference type="EMBL" id="VDK82654.1"/>
    </source>
</evidence>
<dbReference type="OrthoDB" id="6318073at2759"/>
<sequence>MSICKFHESGNLYASIRIGEVFLACSAVVFFPKDVLVAVFQDSSAGYRQPYASTLPIPTPTSALPNQPTVQQRQHHHQQHQPSNKQNDQELTVEDLRSIVNRQLTNIEAQKKDILKKTQRINELRSKLKPILAMPASRTTHSATDSLPPMYKVPETVLPWSGFEMTREDEVNLNKLRQLRGHTEQLRLENEALGNSLLVLYNCVLFLVGRDKVDM</sequence>
<organism evidence="2 3">
    <name type="scientific">Dibothriocephalus latus</name>
    <name type="common">Fish tapeworm</name>
    <name type="synonym">Diphyllobothrium latum</name>
    <dbReference type="NCBI Taxonomy" id="60516"/>
    <lineage>
        <taxon>Eukaryota</taxon>
        <taxon>Metazoa</taxon>
        <taxon>Spiralia</taxon>
        <taxon>Lophotrochozoa</taxon>
        <taxon>Platyhelminthes</taxon>
        <taxon>Cestoda</taxon>
        <taxon>Eucestoda</taxon>
        <taxon>Diphyllobothriidea</taxon>
        <taxon>Diphyllobothriidae</taxon>
        <taxon>Dibothriocephalus</taxon>
    </lineage>
</organism>
<feature type="compositionally biased region" description="Polar residues" evidence="1">
    <location>
        <begin position="60"/>
        <end position="70"/>
    </location>
</feature>
<evidence type="ECO:0000256" key="1">
    <source>
        <dbReference type="SAM" id="MobiDB-lite"/>
    </source>
</evidence>
<feature type="region of interest" description="Disordered" evidence="1">
    <location>
        <begin position="56"/>
        <end position="90"/>
    </location>
</feature>
<dbReference type="EMBL" id="UYRU01043548">
    <property type="protein sequence ID" value="VDK82654.1"/>
    <property type="molecule type" value="Genomic_DNA"/>
</dbReference>
<dbReference type="Proteomes" id="UP000281553">
    <property type="component" value="Unassembled WGS sequence"/>
</dbReference>
<reference evidence="2 3" key="1">
    <citation type="submission" date="2018-11" db="EMBL/GenBank/DDBJ databases">
        <authorList>
            <consortium name="Pathogen Informatics"/>
        </authorList>
    </citation>
    <scope>NUCLEOTIDE SEQUENCE [LARGE SCALE GENOMIC DNA]</scope>
</reference>
<dbReference type="AlphaFoldDB" id="A0A3P6UWI6"/>
<gene>
    <name evidence="2" type="ORF">DILT_LOCUS3370</name>
</gene>
<accession>A0A3P6UWI6</accession>
<name>A0A3P6UWI6_DIBLA</name>